<accession>A0A5N6BZD1</accession>
<keyword evidence="2" id="KW-1185">Reference proteome</keyword>
<dbReference type="EMBL" id="VDMA02000004">
    <property type="protein sequence ID" value="KAB8185848.1"/>
    <property type="molecule type" value="Genomic_DNA"/>
</dbReference>
<reference evidence="1 2" key="1">
    <citation type="submission" date="2019-10" db="EMBL/GenBank/DDBJ databases">
        <title>Nonomuraea sp. nov., isolated from Phyllanthus amarus.</title>
        <authorList>
            <person name="Klykleung N."/>
            <person name="Tanasupawat S."/>
        </authorList>
    </citation>
    <scope>NUCLEOTIDE SEQUENCE [LARGE SCALE GENOMIC DNA]</scope>
    <source>
        <strain evidence="1 2">CR1-09</strain>
    </source>
</reference>
<dbReference type="Pfam" id="PF20062">
    <property type="entry name" value="DUF6461"/>
    <property type="match status" value="1"/>
</dbReference>
<protein>
    <submittedName>
        <fullName evidence="1">Uncharacterized protein</fullName>
    </submittedName>
</protein>
<dbReference type="AlphaFoldDB" id="A0A5N6BZD1"/>
<dbReference type="Proteomes" id="UP000313066">
    <property type="component" value="Unassembled WGS sequence"/>
</dbReference>
<dbReference type="InterPro" id="IPR045592">
    <property type="entry name" value="DUF6461"/>
</dbReference>
<name>A0A5N6BZD1_9ACTN</name>
<proteinExistence type="predicted"/>
<gene>
    <name evidence="1" type="ORF">FH610_008700</name>
</gene>
<sequence>MPDRLAPFRWLTAPATDNVRNPLGDIFTVSFFHGVEPADVAARFEPAGAAVRSMSFGELDDEIAEFIEETDGGDGGGYVGITRIGEWSMAIEPCGWHTALGENLARLAQGCEAVAVGRHDYAEHSFLYAVDGEILTAFTPHASVNRWGSDPDRLKEPMRRVGLPLTATTGKAAWDTRWDDALPKAFALAARITGVALAPDSFDGPLLVASITEWSQV</sequence>
<dbReference type="RefSeq" id="WP_139573778.1">
    <property type="nucleotide sequence ID" value="NZ_VDMA02000004.1"/>
</dbReference>
<evidence type="ECO:0000313" key="1">
    <source>
        <dbReference type="EMBL" id="KAB8185848.1"/>
    </source>
</evidence>
<organism evidence="1 2">
    <name type="scientific">Microbispora catharanthi</name>
    <dbReference type="NCBI Taxonomy" id="1712871"/>
    <lineage>
        <taxon>Bacteria</taxon>
        <taxon>Bacillati</taxon>
        <taxon>Actinomycetota</taxon>
        <taxon>Actinomycetes</taxon>
        <taxon>Streptosporangiales</taxon>
        <taxon>Streptosporangiaceae</taxon>
        <taxon>Microbispora</taxon>
    </lineage>
</organism>
<evidence type="ECO:0000313" key="2">
    <source>
        <dbReference type="Proteomes" id="UP000313066"/>
    </source>
</evidence>
<comment type="caution">
    <text evidence="1">The sequence shown here is derived from an EMBL/GenBank/DDBJ whole genome shotgun (WGS) entry which is preliminary data.</text>
</comment>